<gene>
    <name evidence="2" type="primary">110676318</name>
</gene>
<evidence type="ECO:0000313" key="2">
    <source>
        <dbReference type="EnsemblMetazoa" id="AAEL027058-PA"/>
    </source>
</evidence>
<dbReference type="InterPro" id="IPR056677">
    <property type="entry name" value="DUF7775"/>
</dbReference>
<dbReference type="InParanoid" id="A0A6I8U8E8"/>
<sequence>MATVREQILPSEQDLEKEKQALLGLKFLETVWSMICVGIRIFGIRNETEPLPRGMFFCGVFLGFTIVSVFFFVIVCCRICKVSYVAEAVVSSMGFIAFATCGFLAMYHVEKHTHLIDKKGWYHKLFILSRLESIFSMQTAGIFLVHGVLVLDIMGCMDKLFGSIHSRVSQMSIEGRDKHAYERLRLNPFWRPPFEKLSTICCHSCERVPEEAN</sequence>
<organism evidence="2 3">
    <name type="scientific">Aedes aegypti</name>
    <name type="common">Yellowfever mosquito</name>
    <name type="synonym">Culex aegypti</name>
    <dbReference type="NCBI Taxonomy" id="7159"/>
    <lineage>
        <taxon>Eukaryota</taxon>
        <taxon>Metazoa</taxon>
        <taxon>Ecdysozoa</taxon>
        <taxon>Arthropoda</taxon>
        <taxon>Hexapoda</taxon>
        <taxon>Insecta</taxon>
        <taxon>Pterygota</taxon>
        <taxon>Neoptera</taxon>
        <taxon>Endopterygota</taxon>
        <taxon>Diptera</taxon>
        <taxon>Nematocera</taxon>
        <taxon>Culicoidea</taxon>
        <taxon>Culicidae</taxon>
        <taxon>Culicinae</taxon>
        <taxon>Aedini</taxon>
        <taxon>Aedes</taxon>
        <taxon>Stegomyia</taxon>
    </lineage>
</organism>
<evidence type="ECO:0000313" key="3">
    <source>
        <dbReference type="Proteomes" id="UP000008820"/>
    </source>
</evidence>
<reference evidence="2 3" key="1">
    <citation type="submission" date="2017-06" db="EMBL/GenBank/DDBJ databases">
        <title>Aedes aegypti genome working group (AGWG) sequencing and assembly.</title>
        <authorList>
            <consortium name="Aedes aegypti Genome Working Group (AGWG)"/>
            <person name="Matthews B.J."/>
        </authorList>
    </citation>
    <scope>NUCLEOTIDE SEQUENCE [LARGE SCALE GENOMIC DNA]</scope>
    <source>
        <strain evidence="2 3">LVP_AGWG</strain>
    </source>
</reference>
<dbReference type="OrthoDB" id="7789408at2759"/>
<dbReference type="AlphaFoldDB" id="A0A6I8U8E8"/>
<dbReference type="PANTHER" id="PTHR41152">
    <property type="entry name" value="AT26438P-RELATED"/>
    <property type="match status" value="1"/>
</dbReference>
<proteinExistence type="predicted"/>
<feature type="domain" description="DUF7775" evidence="1">
    <location>
        <begin position="19"/>
        <end position="155"/>
    </location>
</feature>
<name>A0A6I8U8E8_AEDAE</name>
<dbReference type="Proteomes" id="UP000008820">
    <property type="component" value="Chromosome 2"/>
</dbReference>
<protein>
    <recommendedName>
        <fullName evidence="1">DUF7775 domain-containing protein</fullName>
    </recommendedName>
</protein>
<accession>A0A6I8U8E8</accession>
<keyword evidence="3" id="KW-1185">Reference proteome</keyword>
<dbReference type="Pfam" id="PF24985">
    <property type="entry name" value="DUF7775"/>
    <property type="match status" value="1"/>
</dbReference>
<reference evidence="2" key="2">
    <citation type="submission" date="2020-05" db="UniProtKB">
        <authorList>
            <consortium name="EnsemblMetazoa"/>
        </authorList>
    </citation>
    <scope>IDENTIFICATION</scope>
    <source>
        <strain evidence="2">LVP_AGWG</strain>
    </source>
</reference>
<dbReference type="EnsemblMetazoa" id="AAEL027058-RA">
    <property type="protein sequence ID" value="AAEL027058-PA"/>
    <property type="gene ID" value="AAEL027058"/>
</dbReference>
<dbReference type="PANTHER" id="PTHR41152:SF8">
    <property type="entry name" value="AT26438P-RELATED"/>
    <property type="match status" value="1"/>
</dbReference>
<evidence type="ECO:0000259" key="1">
    <source>
        <dbReference type="Pfam" id="PF24985"/>
    </source>
</evidence>